<evidence type="ECO:0008006" key="3">
    <source>
        <dbReference type="Google" id="ProtNLM"/>
    </source>
</evidence>
<organism evidence="1 2">
    <name type="scientific">Juglans regia</name>
    <name type="common">English walnut</name>
    <dbReference type="NCBI Taxonomy" id="51240"/>
    <lineage>
        <taxon>Eukaryota</taxon>
        <taxon>Viridiplantae</taxon>
        <taxon>Streptophyta</taxon>
        <taxon>Embryophyta</taxon>
        <taxon>Tracheophyta</taxon>
        <taxon>Spermatophyta</taxon>
        <taxon>Magnoliopsida</taxon>
        <taxon>eudicotyledons</taxon>
        <taxon>Gunneridae</taxon>
        <taxon>Pentapetalae</taxon>
        <taxon>rosids</taxon>
        <taxon>fabids</taxon>
        <taxon>Fagales</taxon>
        <taxon>Juglandaceae</taxon>
        <taxon>Juglans</taxon>
    </lineage>
</organism>
<gene>
    <name evidence="1" type="ORF">F2P56_027190</name>
</gene>
<comment type="caution">
    <text evidence="1">The sequence shown here is derived from an EMBL/GenBank/DDBJ whole genome shotgun (WGS) entry which is preliminary data.</text>
</comment>
<dbReference type="PANTHER" id="PTHR47584">
    <property type="match status" value="1"/>
</dbReference>
<evidence type="ECO:0000313" key="1">
    <source>
        <dbReference type="EMBL" id="KAF5452160.1"/>
    </source>
</evidence>
<evidence type="ECO:0000313" key="2">
    <source>
        <dbReference type="Proteomes" id="UP000619265"/>
    </source>
</evidence>
<dbReference type="PANTHER" id="PTHR47584:SF14">
    <property type="entry name" value="L10-INTERACTING MYB DOMAIN-CONTAINING PROTEIN-LIKE"/>
    <property type="match status" value="1"/>
</dbReference>
<dbReference type="InterPro" id="IPR045026">
    <property type="entry name" value="LIMYB"/>
</dbReference>
<dbReference type="Gramene" id="Jr12_09370_p1">
    <property type="protein sequence ID" value="cds.Jr12_09370_p1"/>
    <property type="gene ID" value="Jr12_09370"/>
</dbReference>
<accession>A0A833UHQ8</accession>
<reference evidence="1" key="1">
    <citation type="submission" date="2015-10" db="EMBL/GenBank/DDBJ databases">
        <authorList>
            <person name="Martinez-Garcia P.J."/>
            <person name="Crepeau M.W."/>
            <person name="Puiu D."/>
            <person name="Gonzalez-Ibeas D."/>
            <person name="Whalen J."/>
            <person name="Stevens K."/>
            <person name="Paul R."/>
            <person name="Butterfield T."/>
            <person name="Britton M."/>
            <person name="Reagan R."/>
            <person name="Chakraborty S."/>
            <person name="Walawage S.L."/>
            <person name="Vasquez-Gross H.A."/>
            <person name="Cardeno C."/>
            <person name="Famula R."/>
            <person name="Pratt K."/>
            <person name="Kuruganti S."/>
            <person name="Aradhya M.K."/>
            <person name="Leslie C.A."/>
            <person name="Dandekar A.M."/>
            <person name="Salzberg S.L."/>
            <person name="Wegrzyn J.L."/>
            <person name="Langley C.H."/>
            <person name="Neale D.B."/>
        </authorList>
    </citation>
    <scope>NUCLEOTIDE SEQUENCE</scope>
    <source>
        <tissue evidence="1">Leaves</tissue>
    </source>
</reference>
<name>A0A833UHQ8_JUGRE</name>
<dbReference type="AlphaFoldDB" id="A0A833UHQ8"/>
<sequence>MDNTEVLRDHNLLAGGLDEMMIDMLYQEVMEGKLVGSKITNRDIVRLATRLTKLGIKPVDSSQVKGKVTLLKKTQCQFTDLMDQTGMGWNPFMKTVIGSTAVGKVQDLRLSKLRCPLHDFWSVGRHRGDALCLNVGTPF</sequence>
<reference evidence="1" key="2">
    <citation type="submission" date="2020-03" db="EMBL/GenBank/DDBJ databases">
        <title>Walnut 2.0.</title>
        <authorList>
            <person name="Marrano A."/>
            <person name="Britton M."/>
            <person name="Zimin A.V."/>
            <person name="Zaini P.A."/>
            <person name="Workman R."/>
            <person name="Puiu D."/>
            <person name="Bianco L."/>
            <person name="Allen B.J."/>
            <person name="Troggio M."/>
            <person name="Leslie C.A."/>
            <person name="Timp W."/>
            <person name="Dendekar A."/>
            <person name="Salzberg S.L."/>
            <person name="Neale D.B."/>
        </authorList>
    </citation>
    <scope>NUCLEOTIDE SEQUENCE</scope>
    <source>
        <tissue evidence="1">Leaves</tissue>
    </source>
</reference>
<dbReference type="EMBL" id="LIHL02000012">
    <property type="protein sequence ID" value="KAF5452160.1"/>
    <property type="molecule type" value="Genomic_DNA"/>
</dbReference>
<proteinExistence type="predicted"/>
<protein>
    <recommendedName>
        <fullName evidence="3">Myb/SANT-like domain-containing protein</fullName>
    </recommendedName>
</protein>
<dbReference type="Proteomes" id="UP000619265">
    <property type="component" value="Unassembled WGS sequence"/>
</dbReference>